<organism evidence="3 4">
    <name type="scientific">Smittium mucronatum</name>
    <dbReference type="NCBI Taxonomy" id="133383"/>
    <lineage>
        <taxon>Eukaryota</taxon>
        <taxon>Fungi</taxon>
        <taxon>Fungi incertae sedis</taxon>
        <taxon>Zoopagomycota</taxon>
        <taxon>Kickxellomycotina</taxon>
        <taxon>Harpellomycetes</taxon>
        <taxon>Harpellales</taxon>
        <taxon>Legeriomycetaceae</taxon>
        <taxon>Smittium</taxon>
    </lineage>
</organism>
<accession>A0A1R0GXW9</accession>
<dbReference type="STRING" id="133383.A0A1R0GXW9"/>
<feature type="region of interest" description="Disordered" evidence="1">
    <location>
        <begin position="368"/>
        <end position="389"/>
    </location>
</feature>
<dbReference type="PANTHER" id="PTHR10151">
    <property type="entry name" value="ECTONUCLEOTIDE PYROPHOSPHATASE/PHOSPHODIESTERASE"/>
    <property type="match status" value="1"/>
</dbReference>
<protein>
    <submittedName>
        <fullName evidence="3">Putative pyrophosphatase/phosphodiesterase</fullName>
    </submittedName>
</protein>
<evidence type="ECO:0000256" key="2">
    <source>
        <dbReference type="SAM" id="SignalP"/>
    </source>
</evidence>
<dbReference type="PANTHER" id="PTHR10151:SF120">
    <property type="entry name" value="BIS(5'-ADENOSYL)-TRIPHOSPHATASE"/>
    <property type="match status" value="1"/>
</dbReference>
<dbReference type="OrthoDB" id="415411at2759"/>
<gene>
    <name evidence="3" type="ORF">AYI68_g4147</name>
</gene>
<dbReference type="InterPro" id="IPR002591">
    <property type="entry name" value="Phosphodiest/P_Trfase"/>
</dbReference>
<dbReference type="Proteomes" id="UP000187455">
    <property type="component" value="Unassembled WGS sequence"/>
</dbReference>
<dbReference type="GO" id="GO:0016787">
    <property type="term" value="F:hydrolase activity"/>
    <property type="evidence" value="ECO:0007669"/>
    <property type="project" value="UniProtKB-ARBA"/>
</dbReference>
<feature type="signal peptide" evidence="2">
    <location>
        <begin position="1"/>
        <end position="18"/>
    </location>
</feature>
<dbReference type="SUPFAM" id="SSF53649">
    <property type="entry name" value="Alkaline phosphatase-like"/>
    <property type="match status" value="1"/>
</dbReference>
<dbReference type="Pfam" id="PF01663">
    <property type="entry name" value="Phosphodiest"/>
    <property type="match status" value="1"/>
</dbReference>
<dbReference type="EMBL" id="LSSL01002206">
    <property type="protein sequence ID" value="OLY81742.1"/>
    <property type="molecule type" value="Genomic_DNA"/>
</dbReference>
<feature type="compositionally biased region" description="Basic and acidic residues" evidence="1">
    <location>
        <begin position="369"/>
        <end position="380"/>
    </location>
</feature>
<evidence type="ECO:0000313" key="3">
    <source>
        <dbReference type="EMBL" id="OLY81742.1"/>
    </source>
</evidence>
<feature type="chain" id="PRO_5012344804" evidence="2">
    <location>
        <begin position="19"/>
        <end position="457"/>
    </location>
</feature>
<keyword evidence="4" id="KW-1185">Reference proteome</keyword>
<keyword evidence="2" id="KW-0732">Signal</keyword>
<evidence type="ECO:0000256" key="1">
    <source>
        <dbReference type="SAM" id="MobiDB-lite"/>
    </source>
</evidence>
<dbReference type="InterPro" id="IPR017850">
    <property type="entry name" value="Alkaline_phosphatase_core_sf"/>
</dbReference>
<reference evidence="3 4" key="1">
    <citation type="journal article" date="2016" name="Mol. Biol. Evol.">
        <title>Genome-Wide Survey of Gut Fungi (Harpellales) Reveals the First Horizontally Transferred Ubiquitin Gene from a Mosquito Host.</title>
        <authorList>
            <person name="Wang Y."/>
            <person name="White M.M."/>
            <person name="Kvist S."/>
            <person name="Moncalvo J.M."/>
        </authorList>
    </citation>
    <scope>NUCLEOTIDE SEQUENCE [LARGE SCALE GENOMIC DNA]</scope>
    <source>
        <strain evidence="3 4">ALG-7-W6</strain>
    </source>
</reference>
<dbReference type="Gene3D" id="3.40.720.10">
    <property type="entry name" value="Alkaline Phosphatase, subunit A"/>
    <property type="match status" value="1"/>
</dbReference>
<evidence type="ECO:0000313" key="4">
    <source>
        <dbReference type="Proteomes" id="UP000187455"/>
    </source>
</evidence>
<comment type="caution">
    <text evidence="3">The sequence shown here is derived from an EMBL/GenBank/DDBJ whole genome shotgun (WGS) entry which is preliminary data.</text>
</comment>
<sequence length="457" mass="50717">MMSITYALLFCLYATSSPLKIRDDNAPLNSKSNTVILISIDGFAQDYFSLGITPNIADLGKSGVFADYMKPVFPTVTFPNHYTIATGLYPENHGIVGNSFYSKQLGDTFYFTQPSSYDSKWWGGEPIWVTAEKNNLISAVDQFPGAEAVIMGVRPTYHYPYEASVTQTTKMDKLVNWLELPEDQRPALLISYFAEVDSAGHSYGPFSKGTNDALIQADASIGYLVNQLKSKNLYDKVNIIIVSDHGMEGSMTPRDNIYVNDLLAKANLELSANNVTAKCMTLNPVKEKILSVHLSPHAGIYPVSDSDIIPIYRKLKMVQDRSKFNVYLKKNIPERFVYDFNERIPPIVIIANEPYLMRFSAANYNSPDLSKRSSGLDKRQSSSNVPYGAHGFDNEYQNMRAIFVAHGPAFKSPSNPTNSTNFPPISALDVYNVVAKLLKVNPANNDGSQTVAANMIL</sequence>
<dbReference type="CDD" id="cd16018">
    <property type="entry name" value="Enpp"/>
    <property type="match status" value="1"/>
</dbReference>
<name>A0A1R0GXW9_9FUNG</name>
<dbReference type="AlphaFoldDB" id="A0A1R0GXW9"/>
<proteinExistence type="predicted"/>